<reference evidence="1 2" key="1">
    <citation type="submission" date="2015-09" db="EMBL/GenBank/DDBJ databases">
        <title>Draft genome of a European isolate of the apple canker pathogen Neonectria ditissima.</title>
        <authorList>
            <person name="Gomez-Cortecero A."/>
            <person name="Harrison R.J."/>
            <person name="Armitage A.D."/>
        </authorList>
    </citation>
    <scope>NUCLEOTIDE SEQUENCE [LARGE SCALE GENOMIC DNA]</scope>
    <source>
        <strain evidence="1 2">R09/05</strain>
    </source>
</reference>
<comment type="caution">
    <text evidence="1">The sequence shown here is derived from an EMBL/GenBank/DDBJ whole genome shotgun (WGS) entry which is preliminary data.</text>
</comment>
<dbReference type="Proteomes" id="UP000050424">
    <property type="component" value="Unassembled WGS sequence"/>
</dbReference>
<dbReference type="EMBL" id="LKCW01000045">
    <property type="protein sequence ID" value="KPM42611.1"/>
    <property type="molecule type" value="Genomic_DNA"/>
</dbReference>
<gene>
    <name evidence="1" type="ORF">AK830_g3928</name>
</gene>
<organism evidence="1 2">
    <name type="scientific">Neonectria ditissima</name>
    <dbReference type="NCBI Taxonomy" id="78410"/>
    <lineage>
        <taxon>Eukaryota</taxon>
        <taxon>Fungi</taxon>
        <taxon>Dikarya</taxon>
        <taxon>Ascomycota</taxon>
        <taxon>Pezizomycotina</taxon>
        <taxon>Sordariomycetes</taxon>
        <taxon>Hypocreomycetidae</taxon>
        <taxon>Hypocreales</taxon>
        <taxon>Nectriaceae</taxon>
        <taxon>Neonectria</taxon>
    </lineage>
</organism>
<name>A0A0P7BAA9_9HYPO</name>
<proteinExistence type="predicted"/>
<protein>
    <submittedName>
        <fullName evidence="1">Uncharacterized protein</fullName>
    </submittedName>
</protein>
<dbReference type="OrthoDB" id="10593042at2759"/>
<evidence type="ECO:0000313" key="1">
    <source>
        <dbReference type="EMBL" id="KPM42611.1"/>
    </source>
</evidence>
<dbReference type="AlphaFoldDB" id="A0A0P7BAA9"/>
<accession>A0A0P7BAA9</accession>
<evidence type="ECO:0000313" key="2">
    <source>
        <dbReference type="Proteomes" id="UP000050424"/>
    </source>
</evidence>
<keyword evidence="2" id="KW-1185">Reference proteome</keyword>
<sequence>MVSSRWPITTRTLSYLRFSPCMSAAHALSILGLPSSPRQPSIGPLNPPQPPLQHRRLFLDSVQLQLYHARRTQRRLRDLPGRSGSLLLVVAKQRLHPYASVHSPAPAQQTAVARAMPEAPPEADTLIPAEDELPAHLTDREVEKRGVAWRASEAGGPADNVRWAVGEVEAECAGEDIGRARRGHCLEAGEGLRVFRLTSS</sequence>